<proteinExistence type="predicted"/>
<dbReference type="AlphaFoldDB" id="A0A5B7DTM3"/>
<protein>
    <submittedName>
        <fullName evidence="1">Uncharacterized protein</fullName>
    </submittedName>
</protein>
<evidence type="ECO:0000313" key="1">
    <source>
        <dbReference type="EMBL" id="MPC24790.1"/>
    </source>
</evidence>
<accession>A0A5B7DTM3</accession>
<evidence type="ECO:0000313" key="2">
    <source>
        <dbReference type="Proteomes" id="UP000324222"/>
    </source>
</evidence>
<gene>
    <name evidence="1" type="ORF">E2C01_017884</name>
</gene>
<name>A0A5B7DTM3_PORTR</name>
<dbReference type="EMBL" id="VSRR010001375">
    <property type="protein sequence ID" value="MPC24790.1"/>
    <property type="molecule type" value="Genomic_DNA"/>
</dbReference>
<sequence length="67" mass="7172">MNCLCLLVSRRTSGNLRACWSAAGEGGLGNGLPFPIPNLPDTLLHGATHSLTFLFMEQAWGETEAAR</sequence>
<comment type="caution">
    <text evidence="1">The sequence shown here is derived from an EMBL/GenBank/DDBJ whole genome shotgun (WGS) entry which is preliminary data.</text>
</comment>
<reference evidence="1 2" key="1">
    <citation type="submission" date="2019-05" db="EMBL/GenBank/DDBJ databases">
        <title>Another draft genome of Portunus trituberculatus and its Hox gene families provides insights of decapod evolution.</title>
        <authorList>
            <person name="Jeong J.-H."/>
            <person name="Song I."/>
            <person name="Kim S."/>
            <person name="Choi T."/>
            <person name="Kim D."/>
            <person name="Ryu S."/>
            <person name="Kim W."/>
        </authorList>
    </citation>
    <scope>NUCLEOTIDE SEQUENCE [LARGE SCALE GENOMIC DNA]</scope>
    <source>
        <tissue evidence="1">Muscle</tissue>
    </source>
</reference>
<keyword evidence="2" id="KW-1185">Reference proteome</keyword>
<organism evidence="1 2">
    <name type="scientific">Portunus trituberculatus</name>
    <name type="common">Swimming crab</name>
    <name type="synonym">Neptunus trituberculatus</name>
    <dbReference type="NCBI Taxonomy" id="210409"/>
    <lineage>
        <taxon>Eukaryota</taxon>
        <taxon>Metazoa</taxon>
        <taxon>Ecdysozoa</taxon>
        <taxon>Arthropoda</taxon>
        <taxon>Crustacea</taxon>
        <taxon>Multicrustacea</taxon>
        <taxon>Malacostraca</taxon>
        <taxon>Eumalacostraca</taxon>
        <taxon>Eucarida</taxon>
        <taxon>Decapoda</taxon>
        <taxon>Pleocyemata</taxon>
        <taxon>Brachyura</taxon>
        <taxon>Eubrachyura</taxon>
        <taxon>Portunoidea</taxon>
        <taxon>Portunidae</taxon>
        <taxon>Portuninae</taxon>
        <taxon>Portunus</taxon>
    </lineage>
</organism>
<dbReference type="Proteomes" id="UP000324222">
    <property type="component" value="Unassembled WGS sequence"/>
</dbReference>